<dbReference type="RefSeq" id="XP_033682586.1">
    <property type="nucleotide sequence ID" value="XM_033822444.1"/>
</dbReference>
<dbReference type="GeneID" id="54575774"/>
<proteinExistence type="predicted"/>
<reference evidence="2" key="1">
    <citation type="journal article" date="2020" name="Stud. Mycol.">
        <title>101 Dothideomycetes genomes: a test case for predicting lifestyles and emergence of pathogens.</title>
        <authorList>
            <person name="Haridas S."/>
            <person name="Albert R."/>
            <person name="Binder M."/>
            <person name="Bloem J."/>
            <person name="Labutti K."/>
            <person name="Salamov A."/>
            <person name="Andreopoulos B."/>
            <person name="Baker S."/>
            <person name="Barry K."/>
            <person name="Bills G."/>
            <person name="Bluhm B."/>
            <person name="Cannon C."/>
            <person name="Castanera R."/>
            <person name="Culley D."/>
            <person name="Daum C."/>
            <person name="Ezra D."/>
            <person name="Gonzalez J."/>
            <person name="Henrissat B."/>
            <person name="Kuo A."/>
            <person name="Liang C."/>
            <person name="Lipzen A."/>
            <person name="Lutzoni F."/>
            <person name="Magnuson J."/>
            <person name="Mondo S."/>
            <person name="Nolan M."/>
            <person name="Ohm R."/>
            <person name="Pangilinan J."/>
            <person name="Park H.-J."/>
            <person name="Ramirez L."/>
            <person name="Alfaro M."/>
            <person name="Sun H."/>
            <person name="Tritt A."/>
            <person name="Yoshinaga Y."/>
            <person name="Zwiers L.-H."/>
            <person name="Turgeon B."/>
            <person name="Goodwin S."/>
            <person name="Spatafora J."/>
            <person name="Crous P."/>
            <person name="Grigoriev I."/>
        </authorList>
    </citation>
    <scope>NUCLEOTIDE SEQUENCE</scope>
    <source>
        <strain evidence="2">CBS 122368</strain>
    </source>
</reference>
<accession>A0A6A6ICF2</accession>
<protein>
    <submittedName>
        <fullName evidence="2">Uncharacterized protein</fullName>
    </submittedName>
</protein>
<evidence type="ECO:0000256" key="1">
    <source>
        <dbReference type="SAM" id="MobiDB-lite"/>
    </source>
</evidence>
<sequence length="187" mass="20489">MRPDVERESPWKKPLQIPALGLGGRSRMCQLELMAGTGHTRQRREGASCAMFGVLCDACLNCGRCWRRRGLVTGRFSCHCHANISTQPNLGRGCTQTTSVHDVSAAQGTADTSESRRYQRARIHGRDRSQSASPIWTSPRTAGPSAAPSPLLPKTATLMKGPCPESLQQSPRIRRKVFILIGIPLEL</sequence>
<keyword evidence="3" id="KW-1185">Reference proteome</keyword>
<organism evidence="2 3">
    <name type="scientific">Trematosphaeria pertusa</name>
    <dbReference type="NCBI Taxonomy" id="390896"/>
    <lineage>
        <taxon>Eukaryota</taxon>
        <taxon>Fungi</taxon>
        <taxon>Dikarya</taxon>
        <taxon>Ascomycota</taxon>
        <taxon>Pezizomycotina</taxon>
        <taxon>Dothideomycetes</taxon>
        <taxon>Pleosporomycetidae</taxon>
        <taxon>Pleosporales</taxon>
        <taxon>Massarineae</taxon>
        <taxon>Trematosphaeriaceae</taxon>
        <taxon>Trematosphaeria</taxon>
    </lineage>
</organism>
<gene>
    <name evidence="2" type="ORF">BU26DRAFT_350151</name>
</gene>
<feature type="compositionally biased region" description="Low complexity" evidence="1">
    <location>
        <begin position="141"/>
        <end position="151"/>
    </location>
</feature>
<feature type="region of interest" description="Disordered" evidence="1">
    <location>
        <begin position="103"/>
        <end position="151"/>
    </location>
</feature>
<feature type="compositionally biased region" description="Polar residues" evidence="1">
    <location>
        <begin position="130"/>
        <end position="140"/>
    </location>
</feature>
<name>A0A6A6ICF2_9PLEO</name>
<evidence type="ECO:0000313" key="2">
    <source>
        <dbReference type="EMBL" id="KAF2247582.1"/>
    </source>
</evidence>
<evidence type="ECO:0000313" key="3">
    <source>
        <dbReference type="Proteomes" id="UP000800094"/>
    </source>
</evidence>
<feature type="compositionally biased region" description="Polar residues" evidence="1">
    <location>
        <begin position="103"/>
        <end position="112"/>
    </location>
</feature>
<dbReference type="EMBL" id="ML987197">
    <property type="protein sequence ID" value="KAF2247582.1"/>
    <property type="molecule type" value="Genomic_DNA"/>
</dbReference>
<dbReference type="Proteomes" id="UP000800094">
    <property type="component" value="Unassembled WGS sequence"/>
</dbReference>
<dbReference type="AlphaFoldDB" id="A0A6A6ICF2"/>